<keyword evidence="1" id="KW-0732">Signal</keyword>
<sequence length="482" mass="51428">MKQQAIEQTHLPSQKKQRRLCSCFSALLLAGASSFMMSGLPAEAATATTPVLLDHVRLFDGTDSPEQEDMAVLVKGQSIAAVGHSGTVKAPKGTKRIDLSGKTLIPGLITNHSHVGVVSGTKVGAENFTVPVIKAALDQYERYGVTTVTALGLTKSPLFDDLRKAQHANTDGADLFGVDQGIGVPGGMPPEGMVKVGKDQIFRPSTAEEARQAVDTMVSEGTDLVKLWVDDFRNGVKSAKPLPVMKPEVWQAVMAEAHAKNVRVAVHIHDLAYAKKLVSAGADIIAHGVRDEPVDDELISLMKSHNVWYVPTISLDEATYLFAEQPALLNDPVLKAGLSEDLTRQFSDAAWRDKIVKSPLDAASHKAVAMNEQNLLALYKAGVKIGFGTDSGAAPVRIPGFAEHRELRLLVEAGLTPLQALRLATSQAAALLNLSDRGVIAPGKRADFVVLEADPVQNIAAVDQISAVWRGGVRADGPLVPR</sequence>
<gene>
    <name evidence="3" type="ORF">AtDm6_1181</name>
</gene>
<keyword evidence="4" id="KW-1185">Reference proteome</keyword>
<name>A0A095B685_9PROT</name>
<organism evidence="3 4">
    <name type="scientific">Acetobacter tropicalis</name>
    <dbReference type="NCBI Taxonomy" id="104102"/>
    <lineage>
        <taxon>Bacteria</taxon>
        <taxon>Pseudomonadati</taxon>
        <taxon>Pseudomonadota</taxon>
        <taxon>Alphaproteobacteria</taxon>
        <taxon>Acetobacterales</taxon>
        <taxon>Acetobacteraceae</taxon>
        <taxon>Acetobacter</taxon>
    </lineage>
</organism>
<dbReference type="Proteomes" id="UP000029448">
    <property type="component" value="Unassembled WGS sequence"/>
</dbReference>
<dbReference type="RefSeq" id="WP_187668516.1">
    <property type="nucleotide sequence ID" value="NZ_JACAOJ010000001.1"/>
</dbReference>
<evidence type="ECO:0000259" key="2">
    <source>
        <dbReference type="Pfam" id="PF01979"/>
    </source>
</evidence>
<comment type="caution">
    <text evidence="3">The sequence shown here is derived from an EMBL/GenBank/DDBJ whole genome shotgun (WGS) entry which is preliminary data.</text>
</comment>
<feature type="signal peptide" evidence="1">
    <location>
        <begin position="1"/>
        <end position="44"/>
    </location>
</feature>
<dbReference type="STRING" id="104102.AtDm6_1181"/>
<dbReference type="GO" id="GO:0016810">
    <property type="term" value="F:hydrolase activity, acting on carbon-nitrogen (but not peptide) bonds"/>
    <property type="evidence" value="ECO:0007669"/>
    <property type="project" value="InterPro"/>
</dbReference>
<protein>
    <submittedName>
        <fullName evidence="3">Organophopsphate acid anhydrase</fullName>
    </submittedName>
</protein>
<evidence type="ECO:0000313" key="4">
    <source>
        <dbReference type="Proteomes" id="UP000029448"/>
    </source>
</evidence>
<dbReference type="Gene3D" id="2.30.40.10">
    <property type="entry name" value="Urease, subunit C, domain 1"/>
    <property type="match status" value="1"/>
</dbReference>
<dbReference type="Gene3D" id="3.20.20.140">
    <property type="entry name" value="Metal-dependent hydrolases"/>
    <property type="match status" value="1"/>
</dbReference>
<dbReference type="PATRIC" id="fig|104102.7.peg.1173"/>
<dbReference type="SUPFAM" id="SSF51556">
    <property type="entry name" value="Metallo-dependent hydrolases"/>
    <property type="match status" value="1"/>
</dbReference>
<feature type="domain" description="Amidohydrolase-related" evidence="2">
    <location>
        <begin position="103"/>
        <end position="472"/>
    </location>
</feature>
<dbReference type="InterPro" id="IPR011059">
    <property type="entry name" value="Metal-dep_hydrolase_composite"/>
</dbReference>
<proteinExistence type="predicted"/>
<dbReference type="InterPro" id="IPR032466">
    <property type="entry name" value="Metal_Hydrolase"/>
</dbReference>
<reference evidence="3 4" key="1">
    <citation type="submission" date="2014-06" db="EMBL/GenBank/DDBJ databases">
        <title>Functional and comparative genomic analyses of the Drosophila gut microbiota identify candidate symbiosis factors.</title>
        <authorList>
            <person name="Newell P.D."/>
            <person name="Chaston J.M."/>
            <person name="Douglas A.E."/>
        </authorList>
    </citation>
    <scope>NUCLEOTIDE SEQUENCE [LARGE SCALE GENOMIC DNA]</scope>
    <source>
        <strain evidence="3 4">DmCS_006</strain>
    </source>
</reference>
<dbReference type="Pfam" id="PF01979">
    <property type="entry name" value="Amidohydro_1"/>
    <property type="match status" value="1"/>
</dbReference>
<dbReference type="PANTHER" id="PTHR43135">
    <property type="entry name" value="ALPHA-D-RIBOSE 1-METHYLPHOSPHONATE 5-TRIPHOSPHATE DIPHOSPHATASE"/>
    <property type="match status" value="1"/>
</dbReference>
<dbReference type="InterPro" id="IPR006680">
    <property type="entry name" value="Amidohydro-rel"/>
</dbReference>
<dbReference type="PANTHER" id="PTHR43135:SF3">
    <property type="entry name" value="ALPHA-D-RIBOSE 1-METHYLPHOSPHONATE 5-TRIPHOSPHATE DIPHOSPHATASE"/>
    <property type="match status" value="1"/>
</dbReference>
<dbReference type="InterPro" id="IPR051781">
    <property type="entry name" value="Metallo-dep_Hydrolase"/>
</dbReference>
<dbReference type="SUPFAM" id="SSF51338">
    <property type="entry name" value="Composite domain of metallo-dependent hydrolases"/>
    <property type="match status" value="1"/>
</dbReference>
<dbReference type="AlphaFoldDB" id="A0A095B685"/>
<evidence type="ECO:0000313" key="3">
    <source>
        <dbReference type="EMBL" id="KGB24473.1"/>
    </source>
</evidence>
<dbReference type="EMBL" id="JOKM01000038">
    <property type="protein sequence ID" value="KGB24473.1"/>
    <property type="molecule type" value="Genomic_DNA"/>
</dbReference>
<accession>A0A095B685</accession>
<feature type="chain" id="PRO_5001913053" evidence="1">
    <location>
        <begin position="45"/>
        <end position="482"/>
    </location>
</feature>
<evidence type="ECO:0000256" key="1">
    <source>
        <dbReference type="SAM" id="SignalP"/>
    </source>
</evidence>